<proteinExistence type="predicted"/>
<evidence type="ECO:0000313" key="1">
    <source>
        <dbReference type="EMBL" id="EJX06309.1"/>
    </source>
</evidence>
<sequence>MSFTDLMSQTCIEQNTLRSRSLTGINVSHNTDITSQ</sequence>
<comment type="caution">
    <text evidence="1">The sequence shown here is derived from an EMBL/GenBank/DDBJ whole genome shotgun (WGS) entry which is preliminary data.</text>
</comment>
<dbReference type="AlphaFoldDB" id="J9GH17"/>
<accession>J9GH17</accession>
<gene>
    <name evidence="1" type="ORF">EVA_05585</name>
</gene>
<dbReference type="EMBL" id="AMCI01001204">
    <property type="protein sequence ID" value="EJX06309.1"/>
    <property type="molecule type" value="Genomic_DNA"/>
</dbReference>
<protein>
    <submittedName>
        <fullName evidence="1">Uncharacterized protein</fullName>
    </submittedName>
</protein>
<organism evidence="1">
    <name type="scientific">gut metagenome</name>
    <dbReference type="NCBI Taxonomy" id="749906"/>
    <lineage>
        <taxon>unclassified sequences</taxon>
        <taxon>metagenomes</taxon>
        <taxon>organismal metagenomes</taxon>
    </lineage>
</organism>
<name>J9GH17_9ZZZZ</name>
<reference evidence="1" key="1">
    <citation type="journal article" date="2012" name="PLoS ONE">
        <title>Gene sets for utilization of primary and secondary nutrition supplies in the distal gut of endangered iberian lynx.</title>
        <authorList>
            <person name="Alcaide M."/>
            <person name="Messina E."/>
            <person name="Richter M."/>
            <person name="Bargiela R."/>
            <person name="Peplies J."/>
            <person name="Huws S.A."/>
            <person name="Newbold C.J."/>
            <person name="Golyshin P.N."/>
            <person name="Simon M.A."/>
            <person name="Lopez G."/>
            <person name="Yakimov M.M."/>
            <person name="Ferrer M."/>
        </authorList>
    </citation>
    <scope>NUCLEOTIDE SEQUENCE</scope>
</reference>